<accession>A0A3P7UEC5</accession>
<organism evidence="2 3">
    <name type="scientific">Heligmosomoides polygyrus</name>
    <name type="common">Parasitic roundworm</name>
    <dbReference type="NCBI Taxonomy" id="6339"/>
    <lineage>
        <taxon>Eukaryota</taxon>
        <taxon>Metazoa</taxon>
        <taxon>Ecdysozoa</taxon>
        <taxon>Nematoda</taxon>
        <taxon>Chromadorea</taxon>
        <taxon>Rhabditida</taxon>
        <taxon>Rhabditina</taxon>
        <taxon>Rhabditomorpha</taxon>
        <taxon>Strongyloidea</taxon>
        <taxon>Heligmosomidae</taxon>
        <taxon>Heligmosomoides</taxon>
    </lineage>
</organism>
<accession>A0A183F652</accession>
<protein>
    <submittedName>
        <fullName evidence="3">IgGFc_binding domain-containing protein</fullName>
    </submittedName>
</protein>
<reference evidence="1 2" key="1">
    <citation type="submission" date="2018-11" db="EMBL/GenBank/DDBJ databases">
        <authorList>
            <consortium name="Pathogen Informatics"/>
        </authorList>
    </citation>
    <scope>NUCLEOTIDE SEQUENCE [LARGE SCALE GENOMIC DNA]</scope>
</reference>
<name>A0A183F652_HELPZ</name>
<sequence>MSLLRNCMLQDESTDLYLDEQKVDGNFTHDSFLIAGTYTGIVAPSLDEQLNLKHFIRVTCSTVNCIGTVKVDNYVPNGLLYTRMGKSNYYFVDVSVKGGQHSVSFVGPDTPWAPLTFGVTVYGFGLNRAYAFTPGLSYQCRLF</sequence>
<dbReference type="Proteomes" id="UP000050761">
    <property type="component" value="Unassembled WGS sequence"/>
</dbReference>
<evidence type="ECO:0000313" key="2">
    <source>
        <dbReference type="Proteomes" id="UP000050761"/>
    </source>
</evidence>
<dbReference type="WBParaSite" id="HPBE_0000164401-mRNA-1">
    <property type="protein sequence ID" value="HPBE_0000164401-mRNA-1"/>
    <property type="gene ID" value="HPBE_0000164401"/>
</dbReference>
<gene>
    <name evidence="1" type="ORF">HPBE_LOCUS1645</name>
</gene>
<reference evidence="3" key="2">
    <citation type="submission" date="2019-09" db="UniProtKB">
        <authorList>
            <consortium name="WormBaseParasite"/>
        </authorList>
    </citation>
    <scope>IDENTIFICATION</scope>
</reference>
<keyword evidence="2" id="KW-1185">Reference proteome</keyword>
<dbReference type="AlphaFoldDB" id="A0A183F652"/>
<evidence type="ECO:0000313" key="1">
    <source>
        <dbReference type="EMBL" id="VDO20427.1"/>
    </source>
</evidence>
<evidence type="ECO:0000313" key="3">
    <source>
        <dbReference type="WBParaSite" id="HPBE_0000164401-mRNA-1"/>
    </source>
</evidence>
<proteinExistence type="predicted"/>
<dbReference type="EMBL" id="UZAH01001931">
    <property type="protein sequence ID" value="VDO20427.1"/>
    <property type="molecule type" value="Genomic_DNA"/>
</dbReference>
<dbReference type="OrthoDB" id="5827517at2759"/>